<feature type="transmembrane region" description="Helical" evidence="2">
    <location>
        <begin position="165"/>
        <end position="185"/>
    </location>
</feature>
<proteinExistence type="predicted"/>
<feature type="region of interest" description="Disordered" evidence="1">
    <location>
        <begin position="350"/>
        <end position="371"/>
    </location>
</feature>
<feature type="transmembrane region" description="Helical" evidence="2">
    <location>
        <begin position="389"/>
        <end position="410"/>
    </location>
</feature>
<evidence type="ECO:0000256" key="2">
    <source>
        <dbReference type="SAM" id="Phobius"/>
    </source>
</evidence>
<dbReference type="AlphaFoldDB" id="A0A2S4W713"/>
<name>A0A2S4W713_9BASI</name>
<feature type="transmembrane region" description="Helical" evidence="2">
    <location>
        <begin position="51"/>
        <end position="77"/>
    </location>
</feature>
<keyword evidence="4" id="KW-1185">Reference proteome</keyword>
<feature type="transmembrane region" description="Helical" evidence="2">
    <location>
        <begin position="140"/>
        <end position="159"/>
    </location>
</feature>
<protein>
    <submittedName>
        <fullName evidence="3">Uncharacterized protein</fullName>
    </submittedName>
</protein>
<feature type="transmembrane region" description="Helical" evidence="2">
    <location>
        <begin position="234"/>
        <end position="259"/>
    </location>
</feature>
<keyword evidence="2" id="KW-0812">Transmembrane</keyword>
<feature type="transmembrane region" description="Helical" evidence="2">
    <location>
        <begin position="312"/>
        <end position="336"/>
    </location>
</feature>
<feature type="compositionally biased region" description="Low complexity" evidence="1">
    <location>
        <begin position="355"/>
        <end position="367"/>
    </location>
</feature>
<sequence>HHTCNMSSTSFNFLPSIPQILSTVPPGEDPFSFGLRMLDASVYPTVDPGTFSILIVMSFLHACTIILSVLVIILPFLRPRGRRKQFWIVKKFTIGSRRSSDCLFVFHKATDNYWMPNTCKCSLLRMRIFRMFLSRARADHLIAFPRLTTAFYLALLLYLALALAFFQLLIGCVCEVYTYLSYMALKSPGFANKMSIGVWSLFYHIMGGNKHLPELATACYCLAFPYPAKSRKPYTICIVIPLLVTLFTLAWSVALGFSYHKIQADVERVRNVLIQASSERKSGHHMLQIFEDAKTLINTTRTLIFRLKYNSFLWAGIWTFTAAMYTSAVCPLITMFRTCYKRMEEMKTTEQPAFSSQKSPPRGSSSGERNHERVGAALRRSYRFLMCHCAVMTISIMYNFCICLVVGIHSEHVIVVSEWRALGAWLFLVGGAFSAIAMLSQTWRSYIKFDFSQEVTDEGKGMKDEPKTSNKHRWNTLASGSSGNPTISELGVTVEEDKIESAEDILVICIPRTIANNSKADCNVEILRE</sequence>
<dbReference type="VEuPathDB" id="FungiDB:PSTT_00501"/>
<evidence type="ECO:0000313" key="4">
    <source>
        <dbReference type="Proteomes" id="UP000239156"/>
    </source>
</evidence>
<organism evidence="3 4">
    <name type="scientific">Puccinia striiformis</name>
    <dbReference type="NCBI Taxonomy" id="27350"/>
    <lineage>
        <taxon>Eukaryota</taxon>
        <taxon>Fungi</taxon>
        <taxon>Dikarya</taxon>
        <taxon>Basidiomycota</taxon>
        <taxon>Pucciniomycotina</taxon>
        <taxon>Pucciniomycetes</taxon>
        <taxon>Pucciniales</taxon>
        <taxon>Pucciniaceae</taxon>
        <taxon>Puccinia</taxon>
    </lineage>
</organism>
<gene>
    <name evidence="3" type="ORF">PSTT_00501</name>
</gene>
<accession>A0A2S4W713</accession>
<evidence type="ECO:0000256" key="1">
    <source>
        <dbReference type="SAM" id="MobiDB-lite"/>
    </source>
</evidence>
<feature type="transmembrane region" description="Helical" evidence="2">
    <location>
        <begin position="422"/>
        <end position="439"/>
    </location>
</feature>
<reference evidence="3" key="1">
    <citation type="submission" date="2017-12" db="EMBL/GenBank/DDBJ databases">
        <title>Gene loss provides genomic basis for host adaptation in cereal stripe rust fungi.</title>
        <authorList>
            <person name="Xia C."/>
        </authorList>
    </citation>
    <scope>NUCLEOTIDE SEQUENCE [LARGE SCALE GENOMIC DNA]</scope>
    <source>
        <strain evidence="3">93-210</strain>
    </source>
</reference>
<keyword evidence="2" id="KW-0472">Membrane</keyword>
<feature type="non-terminal residue" evidence="3">
    <location>
        <position position="1"/>
    </location>
</feature>
<dbReference type="Proteomes" id="UP000239156">
    <property type="component" value="Unassembled WGS sequence"/>
</dbReference>
<dbReference type="EMBL" id="PKSL01000002">
    <property type="protein sequence ID" value="POW17554.1"/>
    <property type="molecule type" value="Genomic_DNA"/>
</dbReference>
<keyword evidence="2" id="KW-1133">Transmembrane helix</keyword>
<evidence type="ECO:0000313" key="3">
    <source>
        <dbReference type="EMBL" id="POW17554.1"/>
    </source>
</evidence>
<comment type="caution">
    <text evidence="3">The sequence shown here is derived from an EMBL/GenBank/DDBJ whole genome shotgun (WGS) entry which is preliminary data.</text>
</comment>
<dbReference type="VEuPathDB" id="FungiDB:PSHT_03372"/>